<reference evidence="1 2" key="1">
    <citation type="submission" date="2018-10" db="EMBL/GenBank/DDBJ databases">
        <title>A high-quality apple genome assembly.</title>
        <authorList>
            <person name="Hu J."/>
        </authorList>
    </citation>
    <scope>NUCLEOTIDE SEQUENCE [LARGE SCALE GENOMIC DNA]</scope>
    <source>
        <strain evidence="2">cv. HFTH1</strain>
        <tissue evidence="1">Young leaf</tissue>
    </source>
</reference>
<protein>
    <submittedName>
        <fullName evidence="1">Uncharacterized protein</fullName>
    </submittedName>
</protein>
<sequence>MEDSDTTGIMEELSQTLGDKLHLTDREKEGVVIGRKDVEGALLGFQYILLAEVLTERTVNAEVFSLRCGGGGWGFYPRFRGPTFPD</sequence>
<dbReference type="AlphaFoldDB" id="A0A498J127"/>
<evidence type="ECO:0000313" key="1">
    <source>
        <dbReference type="EMBL" id="RXH87503.1"/>
    </source>
</evidence>
<comment type="caution">
    <text evidence="1">The sequence shown here is derived from an EMBL/GenBank/DDBJ whole genome shotgun (WGS) entry which is preliminary data.</text>
</comment>
<dbReference type="Proteomes" id="UP000290289">
    <property type="component" value="Chromosome 10"/>
</dbReference>
<evidence type="ECO:0000313" key="2">
    <source>
        <dbReference type="Proteomes" id="UP000290289"/>
    </source>
</evidence>
<organism evidence="1 2">
    <name type="scientific">Malus domestica</name>
    <name type="common">Apple</name>
    <name type="synonym">Pyrus malus</name>
    <dbReference type="NCBI Taxonomy" id="3750"/>
    <lineage>
        <taxon>Eukaryota</taxon>
        <taxon>Viridiplantae</taxon>
        <taxon>Streptophyta</taxon>
        <taxon>Embryophyta</taxon>
        <taxon>Tracheophyta</taxon>
        <taxon>Spermatophyta</taxon>
        <taxon>Magnoliopsida</taxon>
        <taxon>eudicotyledons</taxon>
        <taxon>Gunneridae</taxon>
        <taxon>Pentapetalae</taxon>
        <taxon>rosids</taxon>
        <taxon>fabids</taxon>
        <taxon>Rosales</taxon>
        <taxon>Rosaceae</taxon>
        <taxon>Amygdaloideae</taxon>
        <taxon>Maleae</taxon>
        <taxon>Malus</taxon>
    </lineage>
</organism>
<keyword evidence="2" id="KW-1185">Reference proteome</keyword>
<accession>A0A498J127</accession>
<gene>
    <name evidence="1" type="ORF">DVH24_034403</name>
</gene>
<dbReference type="EMBL" id="RDQH01000336">
    <property type="protein sequence ID" value="RXH87503.1"/>
    <property type="molecule type" value="Genomic_DNA"/>
</dbReference>
<proteinExistence type="predicted"/>
<name>A0A498J127_MALDO</name>